<evidence type="ECO:0000256" key="1">
    <source>
        <dbReference type="ARBA" id="ARBA00022737"/>
    </source>
</evidence>
<dbReference type="InterPro" id="IPR046960">
    <property type="entry name" value="PPR_At4g14850-like_plant"/>
</dbReference>
<dbReference type="InterPro" id="IPR011990">
    <property type="entry name" value="TPR-like_helical_dom_sf"/>
</dbReference>
<dbReference type="RefSeq" id="XP_010910203.1">
    <property type="nucleotide sequence ID" value="XM_010911901.3"/>
</dbReference>
<dbReference type="KEGG" id="egu:105036152"/>
<feature type="repeat" description="PPR" evidence="2">
    <location>
        <begin position="174"/>
        <end position="208"/>
    </location>
</feature>
<dbReference type="Pfam" id="PF20431">
    <property type="entry name" value="E_motif"/>
    <property type="match status" value="1"/>
</dbReference>
<organism evidence="3 4">
    <name type="scientific">Elaeis guineensis var. tenera</name>
    <name type="common">Oil palm</name>
    <dbReference type="NCBI Taxonomy" id="51953"/>
    <lineage>
        <taxon>Eukaryota</taxon>
        <taxon>Viridiplantae</taxon>
        <taxon>Streptophyta</taxon>
        <taxon>Embryophyta</taxon>
        <taxon>Tracheophyta</taxon>
        <taxon>Spermatophyta</taxon>
        <taxon>Magnoliopsida</taxon>
        <taxon>Liliopsida</taxon>
        <taxon>Arecaceae</taxon>
        <taxon>Arecoideae</taxon>
        <taxon>Cocoseae</taxon>
        <taxon>Elaeidinae</taxon>
        <taxon>Elaeis</taxon>
    </lineage>
</organism>
<dbReference type="Proteomes" id="UP000504607">
    <property type="component" value="Unplaced"/>
</dbReference>
<dbReference type="AlphaFoldDB" id="A0A6I9QIR3"/>
<accession>A0A6I9QIR3</accession>
<gene>
    <name evidence="4" type="primary">LOC105036152</name>
</gene>
<dbReference type="GeneID" id="105036152"/>
<dbReference type="OrthoDB" id="426361at2759"/>
<dbReference type="FunFam" id="1.25.40.10:FF:000344">
    <property type="entry name" value="Pentatricopeptide repeat-containing protein"/>
    <property type="match status" value="1"/>
</dbReference>
<proteinExistence type="predicted"/>
<keyword evidence="1" id="KW-0677">Repeat</keyword>
<dbReference type="Gene3D" id="1.25.40.10">
    <property type="entry name" value="Tetratricopeptide repeat domain"/>
    <property type="match status" value="2"/>
</dbReference>
<dbReference type="InterPro" id="IPR046848">
    <property type="entry name" value="E_motif"/>
</dbReference>
<keyword evidence="3" id="KW-1185">Reference proteome</keyword>
<dbReference type="FunCoup" id="A0A6I9QIR3">
    <property type="interactions" value="13"/>
</dbReference>
<dbReference type="Pfam" id="PF13041">
    <property type="entry name" value="PPR_2"/>
    <property type="match status" value="1"/>
</dbReference>
<protein>
    <submittedName>
        <fullName evidence="4">Pentatricopeptide repeat-containing protein At3g28660</fullName>
    </submittedName>
</protein>
<dbReference type="GO" id="GO:0009451">
    <property type="term" value="P:RNA modification"/>
    <property type="evidence" value="ECO:0007669"/>
    <property type="project" value="InterPro"/>
</dbReference>
<dbReference type="PANTHER" id="PTHR47926:SF437">
    <property type="entry name" value="PENTACOTRIPEPTIDE-REPEAT REGION OF PRORP DOMAIN-CONTAINING PROTEIN"/>
    <property type="match status" value="1"/>
</dbReference>
<name>A0A6I9QIR3_ELAGV</name>
<evidence type="ECO:0000313" key="4">
    <source>
        <dbReference type="RefSeq" id="XP_010910203.1"/>
    </source>
</evidence>
<dbReference type="InterPro" id="IPR002885">
    <property type="entry name" value="PPR_rpt"/>
</dbReference>
<dbReference type="NCBIfam" id="TIGR00756">
    <property type="entry name" value="PPR"/>
    <property type="match status" value="2"/>
</dbReference>
<evidence type="ECO:0000313" key="3">
    <source>
        <dbReference type="Proteomes" id="UP000504607"/>
    </source>
</evidence>
<evidence type="ECO:0000256" key="2">
    <source>
        <dbReference type="PROSITE-ProRule" id="PRU00708"/>
    </source>
</evidence>
<feature type="repeat" description="PPR" evidence="2">
    <location>
        <begin position="277"/>
        <end position="311"/>
    </location>
</feature>
<dbReference type="InParanoid" id="A0A6I9QIR3"/>
<sequence>MVAAPPLWQRCFSLLQRCSDERQLRAAHAFLLTHGLLRHPSALGRLVLASCSLRPPALSHATLLLRHPPAPLNAFAYNALIRAHARGPDPTHALAFFRLLLRSPSASPDHHSYPFALAACAAIPSIPAGAQIHAMVYKTGLASTDHYVQTALLRLYAGLPYEARKLFDETPQRDPVHWDVLMNAYIRCGLPSDAVRLFQDMLLAGIEPDEFTVTTALTACAHSGAYREGVWIHKFIEKKDPSFLNDTFIASALVSMYAKCGCIKEAVKVFDAVPEKNRHMWATMVGGFAVHGLVKEAICCLDRMQEDGLHPDGIVLLGALTACAHAGLVDDGLRLLAEMETCYGVKPEHEHYSCAVDMLCRVGRLNDALGLIHGMPMRPLASVWGSLLTGCRTYGNVELAELAVAELQRIADGNGDDEGVYVQLSNIYLSANRREDARRVRKLIGSRGIKKSPAYSVIEVNGEVSSFVAGDQVHPLRLEIWRMLEILMDHMSHHSMLELGQEEISLLPVTESEC</sequence>
<dbReference type="SUPFAM" id="SSF48452">
    <property type="entry name" value="TPR-like"/>
    <property type="match status" value="1"/>
</dbReference>
<dbReference type="Pfam" id="PF01535">
    <property type="entry name" value="PPR"/>
    <property type="match status" value="4"/>
</dbReference>
<reference evidence="4" key="1">
    <citation type="submission" date="2025-08" db="UniProtKB">
        <authorList>
            <consortium name="RefSeq"/>
        </authorList>
    </citation>
    <scope>IDENTIFICATION</scope>
</reference>
<dbReference type="PROSITE" id="PS51375">
    <property type="entry name" value="PPR"/>
    <property type="match status" value="2"/>
</dbReference>
<dbReference type="PANTHER" id="PTHR47926">
    <property type="entry name" value="PENTATRICOPEPTIDE REPEAT-CONTAINING PROTEIN"/>
    <property type="match status" value="1"/>
</dbReference>
<dbReference type="FunFam" id="1.25.40.10:FF:001236">
    <property type="entry name" value="Pentatricopeptide repeat-containing protein At3g28660"/>
    <property type="match status" value="1"/>
</dbReference>
<dbReference type="GO" id="GO:0003723">
    <property type="term" value="F:RNA binding"/>
    <property type="evidence" value="ECO:0007669"/>
    <property type="project" value="InterPro"/>
</dbReference>